<reference evidence="1 2" key="1">
    <citation type="journal article" date="2011" name="J. Bacteriol.">
        <title>Genome sequence of the halotolerant marine bacterium Myxococcus fulvus HW-1.</title>
        <authorList>
            <person name="Li Z.F."/>
            <person name="Li X."/>
            <person name="Liu H."/>
            <person name="Liu X."/>
            <person name="Han K."/>
            <person name="Wu Z.H."/>
            <person name="Hu W."/>
            <person name="Li F.F."/>
            <person name="Li Y.Z."/>
        </authorList>
    </citation>
    <scope>NUCLEOTIDE SEQUENCE [LARGE SCALE GENOMIC DNA]</scope>
    <source>
        <strain evidence="2">ATCC BAA-855 / HW-1</strain>
    </source>
</reference>
<dbReference type="STRING" id="483219.LILAB_36645"/>
<evidence type="ECO:0000313" key="1">
    <source>
        <dbReference type="EMBL" id="AEI69204.1"/>
    </source>
</evidence>
<protein>
    <submittedName>
        <fullName evidence="1">Uncharacterized protein</fullName>
    </submittedName>
</protein>
<dbReference type="AlphaFoldDB" id="F8CPR4"/>
<dbReference type="Proteomes" id="UP000000488">
    <property type="component" value="Chromosome"/>
</dbReference>
<name>F8CPR4_MYXFH</name>
<dbReference type="EMBL" id="CP002830">
    <property type="protein sequence ID" value="AEI69204.1"/>
    <property type="molecule type" value="Genomic_DNA"/>
</dbReference>
<sequence>MSFSSAFGRSSAVSVPAGRAALSFSSSLALRFTLASSASAASRAFASASVLTSKASGE</sequence>
<proteinExistence type="predicted"/>
<accession>F8CPR4</accession>
<dbReference type="HOGENOM" id="CLU_2974656_0_0_7"/>
<organism evidence="1 2">
    <name type="scientific">Myxococcus fulvus (strain ATCC BAA-855 / HW-1)</name>
    <dbReference type="NCBI Taxonomy" id="483219"/>
    <lineage>
        <taxon>Bacteria</taxon>
        <taxon>Pseudomonadati</taxon>
        <taxon>Myxococcota</taxon>
        <taxon>Myxococcia</taxon>
        <taxon>Myxococcales</taxon>
        <taxon>Cystobacterineae</taxon>
        <taxon>Myxococcaceae</taxon>
        <taxon>Myxococcus</taxon>
    </lineage>
</organism>
<dbReference type="KEGG" id="mfu:LILAB_36645"/>
<gene>
    <name evidence="1" type="ordered locus">LILAB_36645</name>
</gene>
<evidence type="ECO:0000313" key="2">
    <source>
        <dbReference type="Proteomes" id="UP000000488"/>
    </source>
</evidence>